<comment type="caution">
    <text evidence="5">The sequence shown here is derived from an EMBL/GenBank/DDBJ whole genome shotgun (WGS) entry which is preliminary data.</text>
</comment>
<dbReference type="Pfam" id="PF00085">
    <property type="entry name" value="Thioredoxin"/>
    <property type="match status" value="1"/>
</dbReference>
<dbReference type="InterPro" id="IPR051063">
    <property type="entry name" value="PDI"/>
</dbReference>
<dbReference type="SUPFAM" id="SSF52833">
    <property type="entry name" value="Thioredoxin-like"/>
    <property type="match status" value="1"/>
</dbReference>
<dbReference type="Proteomes" id="UP000823046">
    <property type="component" value="Unassembled WGS sequence"/>
</dbReference>
<dbReference type="CDD" id="cd02961">
    <property type="entry name" value="PDI_a_family"/>
    <property type="match status" value="1"/>
</dbReference>
<evidence type="ECO:0000256" key="1">
    <source>
        <dbReference type="ARBA" id="ARBA00006347"/>
    </source>
</evidence>
<organism evidence="5 6">
    <name type="scientific">Cardiosporidium cionae</name>
    <dbReference type="NCBI Taxonomy" id="476202"/>
    <lineage>
        <taxon>Eukaryota</taxon>
        <taxon>Sar</taxon>
        <taxon>Alveolata</taxon>
        <taxon>Apicomplexa</taxon>
        <taxon>Aconoidasida</taxon>
        <taxon>Nephromycida</taxon>
        <taxon>Cardiosporidium</taxon>
    </lineage>
</organism>
<keyword evidence="3" id="KW-0732">Signal</keyword>
<feature type="transmembrane region" description="Helical" evidence="2">
    <location>
        <begin position="178"/>
        <end position="198"/>
    </location>
</feature>
<dbReference type="PROSITE" id="PS51352">
    <property type="entry name" value="THIOREDOXIN_2"/>
    <property type="match status" value="1"/>
</dbReference>
<proteinExistence type="inferred from homology"/>
<sequence>MSLASCRILSSVLFVFLICNVCMGSIGGVDGAPIELTDSNFDSKTQATSGFTSGKWFVMFFAPWCGHCKNLEPIWDDLAVELKGKFNIAKVDSTANPALSDRFKVQSFPTLIFFADGYMYEYRGPRSIESLISFCKSTYKSSEGEVIPSAPGILDAVGKGFASSKLYPHVQFIRRSPLVFAVACGITVAFGIILGKLLSFCCGGRQESPVGATTFRKIE</sequence>
<keyword evidence="6" id="KW-1185">Reference proteome</keyword>
<keyword evidence="2" id="KW-1133">Transmembrane helix</keyword>
<evidence type="ECO:0000313" key="5">
    <source>
        <dbReference type="EMBL" id="KAF8819956.1"/>
    </source>
</evidence>
<dbReference type="InterPro" id="IPR036249">
    <property type="entry name" value="Thioredoxin-like_sf"/>
</dbReference>
<dbReference type="PROSITE" id="PS00194">
    <property type="entry name" value="THIOREDOXIN_1"/>
    <property type="match status" value="1"/>
</dbReference>
<reference evidence="5 6" key="1">
    <citation type="journal article" date="2020" name="bioRxiv">
        <title>Metabolic contributions of an alphaproteobacterial endosymbiont in the apicomplexan Cardiosporidium cionae.</title>
        <authorList>
            <person name="Hunter E.S."/>
            <person name="Paight C.J."/>
            <person name="Lane C.E."/>
        </authorList>
    </citation>
    <scope>NUCLEOTIDE SEQUENCE [LARGE SCALE GENOMIC DNA]</scope>
    <source>
        <strain evidence="5">ESH_2018</strain>
    </source>
</reference>
<feature type="signal peptide" evidence="3">
    <location>
        <begin position="1"/>
        <end position="31"/>
    </location>
</feature>
<dbReference type="EMBL" id="JADAQX010000537">
    <property type="protein sequence ID" value="KAF8819956.1"/>
    <property type="molecule type" value="Genomic_DNA"/>
</dbReference>
<dbReference type="InterPro" id="IPR013766">
    <property type="entry name" value="Thioredoxin_domain"/>
</dbReference>
<dbReference type="Gene3D" id="3.40.30.10">
    <property type="entry name" value="Glutaredoxin"/>
    <property type="match status" value="1"/>
</dbReference>
<dbReference type="PRINTS" id="PR00421">
    <property type="entry name" value="THIOREDOXIN"/>
</dbReference>
<evidence type="ECO:0000256" key="3">
    <source>
        <dbReference type="SAM" id="SignalP"/>
    </source>
</evidence>
<gene>
    <name evidence="5" type="ORF">IE077_000604</name>
</gene>
<keyword evidence="2" id="KW-0472">Membrane</keyword>
<evidence type="ECO:0000259" key="4">
    <source>
        <dbReference type="PROSITE" id="PS51352"/>
    </source>
</evidence>
<dbReference type="InterPro" id="IPR017937">
    <property type="entry name" value="Thioredoxin_CS"/>
</dbReference>
<evidence type="ECO:0000256" key="2">
    <source>
        <dbReference type="SAM" id="Phobius"/>
    </source>
</evidence>
<accession>A0ABQ7J7J3</accession>
<evidence type="ECO:0000313" key="6">
    <source>
        <dbReference type="Proteomes" id="UP000823046"/>
    </source>
</evidence>
<comment type="similarity">
    <text evidence="1">Belongs to the protein disulfide isomerase family.</text>
</comment>
<feature type="chain" id="PRO_5046734658" evidence="3">
    <location>
        <begin position="32"/>
        <end position="219"/>
    </location>
</feature>
<keyword evidence="2" id="KW-0812">Transmembrane</keyword>
<feature type="domain" description="Thioredoxin" evidence="4">
    <location>
        <begin position="25"/>
        <end position="140"/>
    </location>
</feature>
<dbReference type="PANTHER" id="PTHR45672:SF11">
    <property type="entry name" value="PROTEIN DISULFIDE-ISOMERASE C17H9.14C"/>
    <property type="match status" value="1"/>
</dbReference>
<dbReference type="PANTHER" id="PTHR45672">
    <property type="entry name" value="PROTEIN DISULFIDE-ISOMERASE C17H9.14C-RELATED"/>
    <property type="match status" value="1"/>
</dbReference>
<protein>
    <submittedName>
        <fullName evidence="5">Thioredoxin domain-containing protein</fullName>
    </submittedName>
</protein>
<name>A0ABQ7J7J3_9APIC</name>